<keyword evidence="2" id="KW-1185">Reference proteome</keyword>
<dbReference type="GO" id="GO:0005829">
    <property type="term" value="C:cytosol"/>
    <property type="evidence" value="ECO:0007669"/>
    <property type="project" value="TreeGrafter"/>
</dbReference>
<dbReference type="AlphaFoldDB" id="A0A0H5SD15"/>
<organism evidence="1 2">
    <name type="scientific">Herbinix hemicellulosilytica</name>
    <dbReference type="NCBI Taxonomy" id="1564487"/>
    <lineage>
        <taxon>Bacteria</taxon>
        <taxon>Bacillati</taxon>
        <taxon>Bacillota</taxon>
        <taxon>Clostridia</taxon>
        <taxon>Lachnospirales</taxon>
        <taxon>Lachnospiraceae</taxon>
        <taxon>Herbinix</taxon>
    </lineage>
</organism>
<gene>
    <name evidence="1" type="ORF">HHT355_0089</name>
</gene>
<dbReference type="InterPro" id="IPR023214">
    <property type="entry name" value="HAD_sf"/>
</dbReference>
<evidence type="ECO:0008006" key="3">
    <source>
        <dbReference type="Google" id="ProtNLM"/>
    </source>
</evidence>
<dbReference type="OrthoDB" id="9781413at2"/>
<dbReference type="SUPFAM" id="SSF56784">
    <property type="entry name" value="HAD-like"/>
    <property type="match status" value="1"/>
</dbReference>
<dbReference type="GO" id="GO:0000287">
    <property type="term" value="F:magnesium ion binding"/>
    <property type="evidence" value="ECO:0007669"/>
    <property type="project" value="TreeGrafter"/>
</dbReference>
<proteinExistence type="predicted"/>
<accession>A0A0H5SD15</accession>
<dbReference type="Gene3D" id="3.40.50.1000">
    <property type="entry name" value="HAD superfamily/HAD-like"/>
    <property type="match status" value="1"/>
</dbReference>
<dbReference type="RefSeq" id="WP_103201493.1">
    <property type="nucleotide sequence ID" value="NZ_CVTD020000005.1"/>
</dbReference>
<evidence type="ECO:0000313" key="1">
    <source>
        <dbReference type="EMBL" id="CRZ33304.1"/>
    </source>
</evidence>
<dbReference type="InterPro" id="IPR036412">
    <property type="entry name" value="HAD-like_sf"/>
</dbReference>
<dbReference type="EMBL" id="CVTD020000005">
    <property type="protein sequence ID" value="CRZ33304.1"/>
    <property type="molecule type" value="Genomic_DNA"/>
</dbReference>
<dbReference type="Proteomes" id="UP000236497">
    <property type="component" value="Unassembled WGS sequence"/>
</dbReference>
<protein>
    <recommendedName>
        <fullName evidence="3">HAD superfamily hydrolase (TIGR01484 family)</fullName>
    </recommendedName>
</protein>
<name>A0A0H5SD15_HERHM</name>
<sequence length="128" mass="14461">MNTQHKKMVVTDLDGTLLRNDKTISDYSLHIINQFRKRGNLFVIATARPVRAVKNFMVRCDFDAGIYHNGALICDKDSKIGGFGMKDPYDVSRKILSVFPDVCLAVESDDVLYANFDAERLWPGNGLF</sequence>
<dbReference type="GO" id="GO:0016791">
    <property type="term" value="F:phosphatase activity"/>
    <property type="evidence" value="ECO:0007669"/>
    <property type="project" value="TreeGrafter"/>
</dbReference>
<dbReference type="PANTHER" id="PTHR10000:SF23">
    <property type="entry name" value="5-AMINO-6-(5-PHOSPHO-D-RIBITYLAMINO)URACIL PHOSPHATASE YITU"/>
    <property type="match status" value="1"/>
</dbReference>
<evidence type="ECO:0000313" key="2">
    <source>
        <dbReference type="Proteomes" id="UP000236497"/>
    </source>
</evidence>
<dbReference type="Pfam" id="PF08282">
    <property type="entry name" value="Hydrolase_3"/>
    <property type="match status" value="1"/>
</dbReference>
<dbReference type="PANTHER" id="PTHR10000">
    <property type="entry name" value="PHOSPHOSERINE PHOSPHATASE"/>
    <property type="match status" value="1"/>
</dbReference>
<reference evidence="1 2" key="1">
    <citation type="submission" date="2015-06" db="EMBL/GenBank/DDBJ databases">
        <authorList>
            <person name="Wibberg Daniel"/>
        </authorList>
    </citation>
    <scope>NUCLEOTIDE SEQUENCE [LARGE SCALE GENOMIC DNA]</scope>
    <source>
        <strain evidence="1 2">T3/55T</strain>
    </source>
</reference>